<reference evidence="1 2" key="1">
    <citation type="journal article" date="2022" name="Hortic Res">
        <title>A haplotype resolved chromosomal level avocado genome allows analysis of novel avocado genes.</title>
        <authorList>
            <person name="Nath O."/>
            <person name="Fletcher S.J."/>
            <person name="Hayward A."/>
            <person name="Shaw L.M."/>
            <person name="Masouleh A.K."/>
            <person name="Furtado A."/>
            <person name="Henry R.J."/>
            <person name="Mitter N."/>
        </authorList>
    </citation>
    <scope>NUCLEOTIDE SEQUENCE [LARGE SCALE GENOMIC DNA]</scope>
    <source>
        <strain evidence="2">cv. Hass</strain>
    </source>
</reference>
<gene>
    <name evidence="1" type="ORF">MRB53_009422</name>
</gene>
<dbReference type="EMBL" id="CM056811">
    <property type="protein sequence ID" value="KAJ8635155.1"/>
    <property type="molecule type" value="Genomic_DNA"/>
</dbReference>
<dbReference type="Proteomes" id="UP001234297">
    <property type="component" value="Chromosome 3"/>
</dbReference>
<evidence type="ECO:0000313" key="2">
    <source>
        <dbReference type="Proteomes" id="UP001234297"/>
    </source>
</evidence>
<name>A0ACC2LP49_PERAE</name>
<comment type="caution">
    <text evidence="1">The sequence shown here is derived from an EMBL/GenBank/DDBJ whole genome shotgun (WGS) entry which is preliminary data.</text>
</comment>
<evidence type="ECO:0000313" key="1">
    <source>
        <dbReference type="EMBL" id="KAJ8635155.1"/>
    </source>
</evidence>
<protein>
    <submittedName>
        <fullName evidence="1">Uncharacterized protein</fullName>
    </submittedName>
</protein>
<proteinExistence type="predicted"/>
<sequence>MMMKYRKMKGNEARRGMKDIAPRRVEKGRVMKHYHLILSEAQREKGKEVLVLDDEVRTEDAAIEVNDRRCRLLRRLRWSCRLVIATMKMELQAGYEDRRCCCSARRRDGRVLLIGNLEFGRGKEWISWGESGSVVGFR</sequence>
<organism evidence="1 2">
    <name type="scientific">Persea americana</name>
    <name type="common">Avocado</name>
    <dbReference type="NCBI Taxonomy" id="3435"/>
    <lineage>
        <taxon>Eukaryota</taxon>
        <taxon>Viridiplantae</taxon>
        <taxon>Streptophyta</taxon>
        <taxon>Embryophyta</taxon>
        <taxon>Tracheophyta</taxon>
        <taxon>Spermatophyta</taxon>
        <taxon>Magnoliopsida</taxon>
        <taxon>Magnoliidae</taxon>
        <taxon>Laurales</taxon>
        <taxon>Lauraceae</taxon>
        <taxon>Persea</taxon>
    </lineage>
</organism>
<keyword evidence="2" id="KW-1185">Reference proteome</keyword>
<accession>A0ACC2LP49</accession>